<sequence>MLFNAFSRSHSSLATLSYRLPVHSHPRLIQLRHGCQSSKSLTFRERYTCKGEAIRLRYCNFGVFKSQKSFILYARELQSYVPSQRYCTAPNVEIGESKTNLIINYLPQTMTQEEVRSLFSSVGEIESCKLVRDKMTGSGGHWRVLVSTFTVFLVAGQSLGYGFVNYCREDDALKAVSSFNGLRLQNKTIKVVSYARPSNENIKGSNLYVSGIPKSMTLNELELIFRPFGQIITSRILSDNVTGLSKGVGFVRFDKKEEAELAIQTLNGTIPAGCTDQIIVKFANNPATNTVKSVLQELEAAQQVAASNFMPLTLLGAAGSLRSSIGPIHHAPLATKYRFSPLAPAITGSSAPSITAQATSDYLTAMLQMSQLNALAGDQIHFFSAHFLTFNYLCCL</sequence>
<gene>
    <name evidence="6" type="ORF">DICVIV_08111</name>
</gene>
<dbReference type="EMBL" id="KN716383">
    <property type="protein sequence ID" value="KJH45850.1"/>
    <property type="molecule type" value="Genomic_DNA"/>
</dbReference>
<reference evidence="6 7" key="1">
    <citation type="submission" date="2013-11" db="EMBL/GenBank/DDBJ databases">
        <title>Draft genome of the bovine lungworm Dictyocaulus viviparus.</title>
        <authorList>
            <person name="Mitreva M."/>
        </authorList>
    </citation>
    <scope>NUCLEOTIDE SEQUENCE [LARGE SCALE GENOMIC DNA]</scope>
    <source>
        <strain evidence="6 7">HannoverDv2000</strain>
    </source>
</reference>
<dbReference type="InterPro" id="IPR006548">
    <property type="entry name" value="ELAD_HU_SF"/>
</dbReference>
<dbReference type="Proteomes" id="UP000053766">
    <property type="component" value="Unassembled WGS sequence"/>
</dbReference>
<dbReference type="FunFam" id="3.30.70.330:FF:000205">
    <property type="entry name" value="Sex lethal, isoform B"/>
    <property type="match status" value="1"/>
</dbReference>
<dbReference type="InterPro" id="IPR000504">
    <property type="entry name" value="RRM_dom"/>
</dbReference>
<dbReference type="InterPro" id="IPR002343">
    <property type="entry name" value="Hud_Sxl_RNA"/>
</dbReference>
<organism evidence="6 7">
    <name type="scientific">Dictyocaulus viviparus</name>
    <name type="common">Bovine lungworm</name>
    <dbReference type="NCBI Taxonomy" id="29172"/>
    <lineage>
        <taxon>Eukaryota</taxon>
        <taxon>Metazoa</taxon>
        <taxon>Ecdysozoa</taxon>
        <taxon>Nematoda</taxon>
        <taxon>Chromadorea</taxon>
        <taxon>Rhabditida</taxon>
        <taxon>Rhabditina</taxon>
        <taxon>Rhabditomorpha</taxon>
        <taxon>Strongyloidea</taxon>
        <taxon>Metastrongylidae</taxon>
        <taxon>Dictyocaulus</taxon>
    </lineage>
</organism>
<dbReference type="OrthoDB" id="5916671at2759"/>
<evidence type="ECO:0000256" key="4">
    <source>
        <dbReference type="PROSITE-ProRule" id="PRU00176"/>
    </source>
</evidence>
<dbReference type="GO" id="GO:0005634">
    <property type="term" value="C:nucleus"/>
    <property type="evidence" value="ECO:0007669"/>
    <property type="project" value="UniProtKB-ARBA"/>
</dbReference>
<evidence type="ECO:0000256" key="1">
    <source>
        <dbReference type="ARBA" id="ARBA00006266"/>
    </source>
</evidence>
<dbReference type="PANTHER" id="PTHR10352">
    <property type="entry name" value="EUKARYOTIC TRANSLATION INITIATION FACTOR 3 SUBUNIT G"/>
    <property type="match status" value="1"/>
</dbReference>
<dbReference type="SMART" id="SM00360">
    <property type="entry name" value="RRM"/>
    <property type="match status" value="2"/>
</dbReference>
<dbReference type="PROSITE" id="PS50102">
    <property type="entry name" value="RRM"/>
    <property type="match status" value="2"/>
</dbReference>
<dbReference type="Pfam" id="PF00076">
    <property type="entry name" value="RRM_1"/>
    <property type="match status" value="3"/>
</dbReference>
<protein>
    <submittedName>
        <fullName evidence="6">ELAV/HuD family splicing factor</fullName>
    </submittedName>
</protein>
<dbReference type="PRINTS" id="PR00961">
    <property type="entry name" value="HUDSXLRNA"/>
</dbReference>
<dbReference type="FunFam" id="3.30.70.330:FF:000480">
    <property type="entry name" value="Fne, isoform A"/>
    <property type="match status" value="1"/>
</dbReference>
<evidence type="ECO:0000313" key="7">
    <source>
        <dbReference type="Proteomes" id="UP000053766"/>
    </source>
</evidence>
<evidence type="ECO:0000313" key="6">
    <source>
        <dbReference type="EMBL" id="KJH45850.1"/>
    </source>
</evidence>
<dbReference type="NCBIfam" id="TIGR01661">
    <property type="entry name" value="ELAV_HUD_SF"/>
    <property type="match status" value="1"/>
</dbReference>
<dbReference type="InterPro" id="IPR035979">
    <property type="entry name" value="RBD_domain_sf"/>
</dbReference>
<name>A0A0D8XMU3_DICVI</name>
<keyword evidence="7" id="KW-1185">Reference proteome</keyword>
<feature type="domain" description="RRM" evidence="5">
    <location>
        <begin position="99"/>
        <end position="191"/>
    </location>
</feature>
<dbReference type="GO" id="GO:1990904">
    <property type="term" value="C:ribonucleoprotein complex"/>
    <property type="evidence" value="ECO:0007669"/>
    <property type="project" value="InterPro"/>
</dbReference>
<evidence type="ECO:0000256" key="2">
    <source>
        <dbReference type="ARBA" id="ARBA00022737"/>
    </source>
</evidence>
<accession>A0A0D8XMU3</accession>
<dbReference type="AlphaFoldDB" id="A0A0D8XMU3"/>
<keyword evidence="3 4" id="KW-0694">RNA-binding</keyword>
<dbReference type="STRING" id="29172.A0A0D8XMU3"/>
<dbReference type="SUPFAM" id="SSF54928">
    <property type="entry name" value="RNA-binding domain, RBD"/>
    <property type="match status" value="1"/>
</dbReference>
<dbReference type="Gene3D" id="3.30.70.330">
    <property type="match status" value="2"/>
</dbReference>
<dbReference type="CDD" id="cd12652">
    <property type="entry name" value="RRM2_Hu"/>
    <property type="match status" value="1"/>
</dbReference>
<comment type="similarity">
    <text evidence="1">Belongs to the RRM elav family.</text>
</comment>
<feature type="domain" description="RRM" evidence="5">
    <location>
        <begin position="205"/>
        <end position="285"/>
    </location>
</feature>
<dbReference type="CDD" id="cd12650">
    <property type="entry name" value="RRM1_Hu"/>
    <property type="match status" value="1"/>
</dbReference>
<dbReference type="GO" id="GO:0050686">
    <property type="term" value="P:negative regulation of mRNA processing"/>
    <property type="evidence" value="ECO:0007669"/>
    <property type="project" value="UniProtKB-ARBA"/>
</dbReference>
<evidence type="ECO:0000259" key="5">
    <source>
        <dbReference type="PROSITE" id="PS50102"/>
    </source>
</evidence>
<proteinExistence type="inferred from homology"/>
<keyword evidence="2" id="KW-0677">Repeat</keyword>
<evidence type="ECO:0000256" key="3">
    <source>
        <dbReference type="ARBA" id="ARBA00022884"/>
    </source>
</evidence>
<reference evidence="7" key="2">
    <citation type="journal article" date="2016" name="Sci. Rep.">
        <title>Dictyocaulus viviparus genome, variome and transcriptome elucidate lungworm biology and support future intervention.</title>
        <authorList>
            <person name="McNulty S.N."/>
            <person name="Strube C."/>
            <person name="Rosa B.A."/>
            <person name="Martin J.C."/>
            <person name="Tyagi R."/>
            <person name="Choi Y.J."/>
            <person name="Wang Q."/>
            <person name="Hallsworth Pepin K."/>
            <person name="Zhang X."/>
            <person name="Ozersky P."/>
            <person name="Wilson R.K."/>
            <person name="Sternberg P.W."/>
            <person name="Gasser R.B."/>
            <person name="Mitreva M."/>
        </authorList>
    </citation>
    <scope>NUCLEOTIDE SEQUENCE [LARGE SCALE GENOMIC DNA]</scope>
    <source>
        <strain evidence="7">HannoverDv2000</strain>
    </source>
</reference>
<dbReference type="InterPro" id="IPR012677">
    <property type="entry name" value="Nucleotide-bd_a/b_plait_sf"/>
</dbReference>
<dbReference type="InterPro" id="IPR034775">
    <property type="entry name" value="Elav_RRM1"/>
</dbReference>
<dbReference type="GO" id="GO:0008266">
    <property type="term" value="F:poly(U) RNA binding"/>
    <property type="evidence" value="ECO:0007669"/>
    <property type="project" value="UniProtKB-ARBA"/>
</dbReference>